<proteinExistence type="predicted"/>
<gene>
    <name evidence="1" type="ORF">G2W53_007582</name>
</gene>
<organism evidence="1 2">
    <name type="scientific">Senna tora</name>
    <dbReference type="NCBI Taxonomy" id="362788"/>
    <lineage>
        <taxon>Eukaryota</taxon>
        <taxon>Viridiplantae</taxon>
        <taxon>Streptophyta</taxon>
        <taxon>Embryophyta</taxon>
        <taxon>Tracheophyta</taxon>
        <taxon>Spermatophyta</taxon>
        <taxon>Magnoliopsida</taxon>
        <taxon>eudicotyledons</taxon>
        <taxon>Gunneridae</taxon>
        <taxon>Pentapetalae</taxon>
        <taxon>rosids</taxon>
        <taxon>fabids</taxon>
        <taxon>Fabales</taxon>
        <taxon>Fabaceae</taxon>
        <taxon>Caesalpinioideae</taxon>
        <taxon>Cassia clade</taxon>
        <taxon>Senna</taxon>
    </lineage>
</organism>
<protein>
    <submittedName>
        <fullName evidence="1">Uncharacterized protein</fullName>
    </submittedName>
</protein>
<name>A0A835CFX3_9FABA</name>
<evidence type="ECO:0000313" key="1">
    <source>
        <dbReference type="EMBL" id="KAF7839100.1"/>
    </source>
</evidence>
<sequence length="114" mass="12868">MLKLAQPRSKGNLAYVKNFYWQAKIYGRIEGLTYRGERLKTISPNTIQAHYNLPNAPICEYPEGETITASYLTKKLRKPCVLLEQGGRHRQTRVDNATSTRGTSTTMLVFGSTS</sequence>
<keyword evidence="2" id="KW-1185">Reference proteome</keyword>
<comment type="caution">
    <text evidence="1">The sequence shown here is derived from an EMBL/GenBank/DDBJ whole genome shotgun (WGS) entry which is preliminary data.</text>
</comment>
<dbReference type="EMBL" id="JAAIUW010000003">
    <property type="protein sequence ID" value="KAF7839100.1"/>
    <property type="molecule type" value="Genomic_DNA"/>
</dbReference>
<dbReference type="AlphaFoldDB" id="A0A835CFX3"/>
<reference evidence="1" key="1">
    <citation type="submission" date="2020-09" db="EMBL/GenBank/DDBJ databases">
        <title>Genome-Enabled Discovery of Anthraquinone Biosynthesis in Senna tora.</title>
        <authorList>
            <person name="Kang S.-H."/>
            <person name="Pandey R.P."/>
            <person name="Lee C.-M."/>
            <person name="Sim J.-S."/>
            <person name="Jeong J.-T."/>
            <person name="Choi B.-S."/>
            <person name="Jung M."/>
            <person name="Ginzburg D."/>
            <person name="Zhao K."/>
            <person name="Won S.Y."/>
            <person name="Oh T.-J."/>
            <person name="Yu Y."/>
            <person name="Kim N.-H."/>
            <person name="Lee O.R."/>
            <person name="Lee T.-H."/>
            <person name="Bashyal P."/>
            <person name="Kim T.-S."/>
            <person name="Lee W.-H."/>
            <person name="Kawkins C."/>
            <person name="Kim C.-K."/>
            <person name="Kim J.S."/>
            <person name="Ahn B.O."/>
            <person name="Rhee S.Y."/>
            <person name="Sohng J.K."/>
        </authorList>
    </citation>
    <scope>NUCLEOTIDE SEQUENCE</scope>
    <source>
        <tissue evidence="1">Leaf</tissue>
    </source>
</reference>
<accession>A0A835CFX3</accession>
<evidence type="ECO:0000313" key="2">
    <source>
        <dbReference type="Proteomes" id="UP000634136"/>
    </source>
</evidence>
<dbReference type="Proteomes" id="UP000634136">
    <property type="component" value="Unassembled WGS sequence"/>
</dbReference>